<dbReference type="InterPro" id="IPR012878">
    <property type="entry name" value="Beta-AFase-like_GH127_cat"/>
</dbReference>
<dbReference type="PANTHER" id="PTHR43465:SF2">
    <property type="entry name" value="DUF1680 DOMAIN PROTEIN (AFU_ORTHOLOGUE AFUA_1G08910)"/>
    <property type="match status" value="1"/>
</dbReference>
<organism evidence="2 3">
    <name type="scientific">Roseburia intestinalis L1-82</name>
    <dbReference type="NCBI Taxonomy" id="536231"/>
    <lineage>
        <taxon>Bacteria</taxon>
        <taxon>Bacillati</taxon>
        <taxon>Bacillota</taxon>
        <taxon>Clostridia</taxon>
        <taxon>Lachnospirales</taxon>
        <taxon>Lachnospiraceae</taxon>
        <taxon>Roseburia</taxon>
    </lineage>
</organism>
<dbReference type="SUPFAM" id="SSF48208">
    <property type="entry name" value="Six-hairpin glycosidases"/>
    <property type="match status" value="1"/>
</dbReference>
<dbReference type="HOGENOM" id="CLU_013148_0_0_9"/>
<dbReference type="GO" id="GO:0005975">
    <property type="term" value="P:carbohydrate metabolic process"/>
    <property type="evidence" value="ECO:0007669"/>
    <property type="project" value="InterPro"/>
</dbReference>
<dbReference type="AlphaFoldDB" id="C7G6W8"/>
<dbReference type="InterPro" id="IPR012341">
    <property type="entry name" value="6hp_glycosidase-like_sf"/>
</dbReference>
<feature type="domain" description="Non-reducing end beta-L-arabinofuranosidase-like GH127 catalytic" evidence="1">
    <location>
        <begin position="13"/>
        <end position="224"/>
    </location>
</feature>
<accession>C7G6W8</accession>
<dbReference type="Gene3D" id="1.50.10.10">
    <property type="match status" value="1"/>
</dbReference>
<evidence type="ECO:0000259" key="1">
    <source>
        <dbReference type="Pfam" id="PF07944"/>
    </source>
</evidence>
<dbReference type="Pfam" id="PF07944">
    <property type="entry name" value="Beta-AFase-like_GH127_cat"/>
    <property type="match status" value="1"/>
</dbReference>
<dbReference type="PANTHER" id="PTHR43465">
    <property type="entry name" value="DUF1680 DOMAIN PROTEIN (AFU_ORTHOLOGUE AFUA_1G08910)"/>
    <property type="match status" value="1"/>
</dbReference>
<evidence type="ECO:0000313" key="2">
    <source>
        <dbReference type="EMBL" id="EEV02433.1"/>
    </source>
</evidence>
<dbReference type="Proteomes" id="UP000004828">
    <property type="component" value="Unassembled WGS sequence"/>
</dbReference>
<sequence>MSKNIREININQIKIHDPFWSAMQHRMTDTVIPFQEKVLNDEVPGVEKSHAIENFRIAAGLSEGEFYGMVFQDSDVAKWLEGVAYSLAVKPDNELEARADEIIDIIEKAQQPDGYLDTFFIVKEPEHRWQNLQECHELYCAGHMMEAGVAYYQTTGKDKLLHVVERLADHIISMFGEDKEPGIPGHQEVEIGLMKLYRATGKEKYKDMARYFLEERGKNPNYFYEEKKKEAGSTGGSTA</sequence>
<protein>
    <recommendedName>
        <fullName evidence="1">Non-reducing end beta-L-arabinofuranosidase-like GH127 catalytic domain-containing protein</fullName>
    </recommendedName>
</protein>
<gene>
    <name evidence="2" type="ORF">ROSINTL182_05635</name>
</gene>
<dbReference type="InterPro" id="IPR008928">
    <property type="entry name" value="6-hairpin_glycosidase_sf"/>
</dbReference>
<dbReference type="InterPro" id="IPR049174">
    <property type="entry name" value="Beta-AFase-like"/>
</dbReference>
<dbReference type="EMBL" id="ABYJ02000034">
    <property type="protein sequence ID" value="EEV02433.1"/>
    <property type="molecule type" value="Genomic_DNA"/>
</dbReference>
<dbReference type="RefSeq" id="WP_006855770.1">
    <property type="nucleotide sequence ID" value="NZ_GG692715.1"/>
</dbReference>
<evidence type="ECO:0000313" key="3">
    <source>
        <dbReference type="Proteomes" id="UP000004828"/>
    </source>
</evidence>
<proteinExistence type="predicted"/>
<reference evidence="2 3" key="1">
    <citation type="submission" date="2009-08" db="EMBL/GenBank/DDBJ databases">
        <authorList>
            <person name="Weinstock G."/>
            <person name="Sodergren E."/>
            <person name="Clifton S."/>
            <person name="Fulton L."/>
            <person name="Fulton B."/>
            <person name="Courtney L."/>
            <person name="Fronick C."/>
            <person name="Harrison M."/>
            <person name="Strong C."/>
            <person name="Farmer C."/>
            <person name="Delahaunty K."/>
            <person name="Markovic C."/>
            <person name="Hall O."/>
            <person name="Minx P."/>
            <person name="Tomlinson C."/>
            <person name="Mitreva M."/>
            <person name="Nelson J."/>
            <person name="Hou S."/>
            <person name="Wollam A."/>
            <person name="Pepin K.H."/>
            <person name="Johnson M."/>
            <person name="Bhonagiri V."/>
            <person name="Nash W.E."/>
            <person name="Warren W."/>
            <person name="Chinwalla A."/>
            <person name="Mardis E.R."/>
            <person name="Wilson R.K."/>
        </authorList>
    </citation>
    <scope>NUCLEOTIDE SEQUENCE [LARGE SCALE GENOMIC DNA]</scope>
    <source>
        <strain evidence="2 3">L1-82</strain>
    </source>
</reference>
<name>C7G6W8_9FIRM</name>
<comment type="caution">
    <text evidence="2">The sequence shown here is derived from an EMBL/GenBank/DDBJ whole genome shotgun (WGS) entry which is preliminary data.</text>
</comment>